<evidence type="ECO:0000313" key="2">
    <source>
        <dbReference type="Proteomes" id="UP000036681"/>
    </source>
</evidence>
<dbReference type="AlphaFoldDB" id="A0A0M3INE0"/>
<organism evidence="2 3">
    <name type="scientific">Ascaris lumbricoides</name>
    <name type="common">Giant roundworm</name>
    <dbReference type="NCBI Taxonomy" id="6252"/>
    <lineage>
        <taxon>Eukaryota</taxon>
        <taxon>Metazoa</taxon>
        <taxon>Ecdysozoa</taxon>
        <taxon>Nematoda</taxon>
        <taxon>Chromadorea</taxon>
        <taxon>Rhabditida</taxon>
        <taxon>Spirurina</taxon>
        <taxon>Ascaridomorpha</taxon>
        <taxon>Ascaridoidea</taxon>
        <taxon>Ascarididae</taxon>
        <taxon>Ascaris</taxon>
    </lineage>
</organism>
<feature type="compositionally biased region" description="Basic residues" evidence="1">
    <location>
        <begin position="74"/>
        <end position="89"/>
    </location>
</feature>
<sequence length="269" mass="30874">MPPFILDSSSMSCSSTSSSEVEFDGLNPTRLLSMAIRKRRNAYSRRERDLREELLHTSLIQSLCKFLGEGRARRRKHRRSKHTKRRSTDRKREWSDNEAKLNDESNAVELTALNGESIVNSSFSADCGNVIQPIVQRPDHSSGDGVQCVCDGPPNKMSRLEDTDPFGLDSLFAEFYGRNIPSGGLLSYRQTVKWGDLFAYKRLTYEKLCFLFRISANQNEVCLRCVFRQNIFQDATRKLRKMEVGCSTHHLLSVDRRCCQSPEGNWRHV</sequence>
<feature type="region of interest" description="Disordered" evidence="1">
    <location>
        <begin position="74"/>
        <end position="100"/>
    </location>
</feature>
<keyword evidence="2" id="KW-1185">Reference proteome</keyword>
<proteinExistence type="predicted"/>
<evidence type="ECO:0000256" key="1">
    <source>
        <dbReference type="SAM" id="MobiDB-lite"/>
    </source>
</evidence>
<feature type="compositionally biased region" description="Low complexity" evidence="1">
    <location>
        <begin position="8"/>
        <end position="19"/>
    </location>
</feature>
<reference evidence="3" key="1">
    <citation type="submission" date="2017-02" db="UniProtKB">
        <authorList>
            <consortium name="WormBaseParasite"/>
        </authorList>
    </citation>
    <scope>IDENTIFICATION</scope>
</reference>
<accession>A0A0M3INE0</accession>
<protein>
    <submittedName>
        <fullName evidence="3">E3 ubiquitin-protein ligase</fullName>
    </submittedName>
</protein>
<dbReference type="Proteomes" id="UP000036681">
    <property type="component" value="Unplaced"/>
</dbReference>
<feature type="compositionally biased region" description="Basic and acidic residues" evidence="1">
    <location>
        <begin position="90"/>
        <end position="100"/>
    </location>
</feature>
<dbReference type="WBParaSite" id="ALUE_0002026801-mRNA-1">
    <property type="protein sequence ID" value="ALUE_0002026801-mRNA-1"/>
    <property type="gene ID" value="ALUE_0002026801"/>
</dbReference>
<feature type="region of interest" description="Disordered" evidence="1">
    <location>
        <begin position="1"/>
        <end position="20"/>
    </location>
</feature>
<evidence type="ECO:0000313" key="3">
    <source>
        <dbReference type="WBParaSite" id="ALUE_0002026801-mRNA-1"/>
    </source>
</evidence>
<name>A0A0M3INE0_ASCLU</name>